<dbReference type="RefSeq" id="WP_283238069.1">
    <property type="nucleotide sequence ID" value="NZ_JASGBP010000001.1"/>
</dbReference>
<dbReference type="EMBL" id="JASGBP010000001">
    <property type="protein sequence ID" value="MDI9256392.1"/>
    <property type="molecule type" value="Genomic_DNA"/>
</dbReference>
<gene>
    <name evidence="2" type="ORF">QHT84_03075</name>
</gene>
<feature type="chain" id="PRO_5045412014" evidence="1">
    <location>
        <begin position="19"/>
        <end position="128"/>
    </location>
</feature>
<organism evidence="2 3">
    <name type="scientific">Flavobacterium sedimenticola</name>
    <dbReference type="NCBI Taxonomy" id="3043286"/>
    <lineage>
        <taxon>Bacteria</taxon>
        <taxon>Pseudomonadati</taxon>
        <taxon>Bacteroidota</taxon>
        <taxon>Flavobacteriia</taxon>
        <taxon>Flavobacteriales</taxon>
        <taxon>Flavobacteriaceae</taxon>
        <taxon>Flavobacterium</taxon>
    </lineage>
</organism>
<accession>A0ABT6XMT0</accession>
<keyword evidence="3" id="KW-1185">Reference proteome</keyword>
<comment type="caution">
    <text evidence="2">The sequence shown here is derived from an EMBL/GenBank/DDBJ whole genome shotgun (WGS) entry which is preliminary data.</text>
</comment>
<feature type="signal peptide" evidence="1">
    <location>
        <begin position="1"/>
        <end position="18"/>
    </location>
</feature>
<name>A0ABT6XMT0_9FLAO</name>
<dbReference type="Proteomes" id="UP001230035">
    <property type="component" value="Unassembled WGS sequence"/>
</dbReference>
<evidence type="ECO:0000313" key="3">
    <source>
        <dbReference type="Proteomes" id="UP001230035"/>
    </source>
</evidence>
<evidence type="ECO:0000313" key="2">
    <source>
        <dbReference type="EMBL" id="MDI9256392.1"/>
    </source>
</evidence>
<proteinExistence type="predicted"/>
<sequence>MKTLFSSLFLLFSLAGFSQQPVSLVLGKTNHSFSTNAATLNVKDISFNLYLTDIKNYSNQYLLVVYNPMTQMNDHYVNVSNQYYVTNTKSFPIYNFDGSRIDSFNPSGVRDLGSGIVNGVVNSFLKKF</sequence>
<protein>
    <submittedName>
        <fullName evidence="2">Uncharacterized protein</fullName>
    </submittedName>
</protein>
<evidence type="ECO:0000256" key="1">
    <source>
        <dbReference type="SAM" id="SignalP"/>
    </source>
</evidence>
<reference evidence="2 3" key="1">
    <citation type="submission" date="2023-05" db="EMBL/GenBank/DDBJ databases">
        <title>Flavobacterium sedimenti sp. nov., isolated from the sediment.</title>
        <authorList>
            <person name="Wu N."/>
        </authorList>
    </citation>
    <scope>NUCLEOTIDE SEQUENCE [LARGE SCALE GENOMIC DNA]</scope>
    <source>
        <strain evidence="2 3">YZ-48</strain>
    </source>
</reference>
<keyword evidence="1" id="KW-0732">Signal</keyword>